<dbReference type="InterPro" id="IPR036869">
    <property type="entry name" value="J_dom_sf"/>
</dbReference>
<dbReference type="PRINTS" id="PR00625">
    <property type="entry name" value="JDOMAIN"/>
</dbReference>
<dbReference type="SUPFAM" id="SSF46565">
    <property type="entry name" value="Chaperone J-domain"/>
    <property type="match status" value="1"/>
</dbReference>
<dbReference type="GO" id="GO:0005737">
    <property type="term" value="C:cytoplasm"/>
    <property type="evidence" value="ECO:0007669"/>
    <property type="project" value="TreeGrafter"/>
</dbReference>
<dbReference type="Pfam" id="PF00226">
    <property type="entry name" value="DnaJ"/>
    <property type="match status" value="1"/>
</dbReference>
<dbReference type="GO" id="GO:0051082">
    <property type="term" value="F:unfolded protein binding"/>
    <property type="evidence" value="ECO:0007669"/>
    <property type="project" value="TreeGrafter"/>
</dbReference>
<feature type="compositionally biased region" description="Gly residues" evidence="1">
    <location>
        <begin position="150"/>
        <end position="162"/>
    </location>
</feature>
<organism evidence="3 4">
    <name type="scientific">Athelia psychrophila</name>
    <dbReference type="NCBI Taxonomy" id="1759441"/>
    <lineage>
        <taxon>Eukaryota</taxon>
        <taxon>Fungi</taxon>
        <taxon>Dikarya</taxon>
        <taxon>Basidiomycota</taxon>
        <taxon>Agaricomycotina</taxon>
        <taxon>Agaricomycetes</taxon>
        <taxon>Agaricomycetidae</taxon>
        <taxon>Atheliales</taxon>
        <taxon>Atheliaceae</taxon>
        <taxon>Athelia</taxon>
    </lineage>
</organism>
<dbReference type="PROSITE" id="PS50076">
    <property type="entry name" value="DNAJ_2"/>
    <property type="match status" value="1"/>
</dbReference>
<dbReference type="InterPro" id="IPR018253">
    <property type="entry name" value="DnaJ_domain_CS"/>
</dbReference>
<evidence type="ECO:0000313" key="3">
    <source>
        <dbReference type="EMBL" id="KZP23474.1"/>
    </source>
</evidence>
<name>A0A166LZ66_9AGAM</name>
<feature type="compositionally biased region" description="Polar residues" evidence="1">
    <location>
        <begin position="210"/>
        <end position="226"/>
    </location>
</feature>
<dbReference type="PROSITE" id="PS00636">
    <property type="entry name" value="DNAJ_1"/>
    <property type="match status" value="1"/>
</dbReference>
<feature type="compositionally biased region" description="Polar residues" evidence="1">
    <location>
        <begin position="186"/>
        <end position="196"/>
    </location>
</feature>
<dbReference type="Proteomes" id="UP000076532">
    <property type="component" value="Unassembled WGS sequence"/>
</dbReference>
<dbReference type="PANTHER" id="PTHR43096:SF58">
    <property type="entry name" value="CHAPERONE DNAJ-DOMAIN SUPERFAMILY PROTEIN"/>
    <property type="match status" value="1"/>
</dbReference>
<dbReference type="OrthoDB" id="445556at2759"/>
<accession>A0A166LZ66</accession>
<proteinExistence type="predicted"/>
<feature type="region of interest" description="Disordered" evidence="1">
    <location>
        <begin position="97"/>
        <end position="240"/>
    </location>
</feature>
<dbReference type="GO" id="GO:0042026">
    <property type="term" value="P:protein refolding"/>
    <property type="evidence" value="ECO:0007669"/>
    <property type="project" value="TreeGrafter"/>
</dbReference>
<feature type="compositionally biased region" description="Basic and acidic residues" evidence="1">
    <location>
        <begin position="227"/>
        <end position="236"/>
    </location>
</feature>
<dbReference type="STRING" id="436010.A0A166LZ66"/>
<dbReference type="SMART" id="SM00271">
    <property type="entry name" value="DnaJ"/>
    <property type="match status" value="1"/>
</dbReference>
<protein>
    <submittedName>
        <fullName evidence="3">DnaJ-domain-containing protein</fullName>
    </submittedName>
</protein>
<feature type="compositionally biased region" description="Gly residues" evidence="1">
    <location>
        <begin position="108"/>
        <end position="119"/>
    </location>
</feature>
<evidence type="ECO:0000256" key="1">
    <source>
        <dbReference type="SAM" id="MobiDB-lite"/>
    </source>
</evidence>
<feature type="domain" description="J" evidence="2">
    <location>
        <begin position="30"/>
        <end position="94"/>
    </location>
</feature>
<dbReference type="CDD" id="cd06257">
    <property type="entry name" value="DnaJ"/>
    <property type="match status" value="1"/>
</dbReference>
<dbReference type="PANTHER" id="PTHR43096">
    <property type="entry name" value="DNAJ HOMOLOG 1, MITOCHONDRIAL-RELATED"/>
    <property type="match status" value="1"/>
</dbReference>
<gene>
    <name evidence="3" type="ORF">FIBSPDRAFT_951996</name>
</gene>
<evidence type="ECO:0000313" key="4">
    <source>
        <dbReference type="Proteomes" id="UP000076532"/>
    </source>
</evidence>
<evidence type="ECO:0000259" key="2">
    <source>
        <dbReference type="PROSITE" id="PS50076"/>
    </source>
</evidence>
<dbReference type="EMBL" id="KV417532">
    <property type="protein sequence ID" value="KZP23474.1"/>
    <property type="molecule type" value="Genomic_DNA"/>
</dbReference>
<reference evidence="3 4" key="1">
    <citation type="journal article" date="2016" name="Mol. Biol. Evol.">
        <title>Comparative Genomics of Early-Diverging Mushroom-Forming Fungi Provides Insights into the Origins of Lignocellulose Decay Capabilities.</title>
        <authorList>
            <person name="Nagy L.G."/>
            <person name="Riley R."/>
            <person name="Tritt A."/>
            <person name="Adam C."/>
            <person name="Daum C."/>
            <person name="Floudas D."/>
            <person name="Sun H."/>
            <person name="Yadav J.S."/>
            <person name="Pangilinan J."/>
            <person name="Larsson K.H."/>
            <person name="Matsuura K."/>
            <person name="Barry K."/>
            <person name="Labutti K."/>
            <person name="Kuo R."/>
            <person name="Ohm R.A."/>
            <person name="Bhattacharya S.S."/>
            <person name="Shirouzu T."/>
            <person name="Yoshinaga Y."/>
            <person name="Martin F.M."/>
            <person name="Grigoriev I.V."/>
            <person name="Hibbett D.S."/>
        </authorList>
    </citation>
    <scope>NUCLEOTIDE SEQUENCE [LARGE SCALE GENOMIC DNA]</scope>
    <source>
        <strain evidence="3 4">CBS 109695</strain>
    </source>
</reference>
<dbReference type="AlphaFoldDB" id="A0A166LZ66"/>
<feature type="region of interest" description="Disordered" evidence="1">
    <location>
        <begin position="19"/>
        <end position="43"/>
    </location>
</feature>
<dbReference type="InterPro" id="IPR001623">
    <property type="entry name" value="DnaJ_domain"/>
</dbReference>
<dbReference type="Gene3D" id="1.10.287.110">
    <property type="entry name" value="DnaJ domain"/>
    <property type="match status" value="1"/>
</dbReference>
<keyword evidence="4" id="KW-1185">Reference proteome</keyword>
<sequence length="269" mass="29690">MFQLRRAPKSVLRPFLRTSRPFSSSSRRGNHYETLGVPQTATPGQIKSSFYRLSRQYHPDINKAPGAQETFQKVSEAWATLKDEREKRAYDRRLKESAMHSMHSNRGPGHGPGFSGYGGSTPEWSHHGRRHTRQSAEWSWTYTSRTSSGSQGGSGAFRGPGGEQKHDPFANPFVQRATGKARADTMFSSAKPSGSDHNTHNTHSTHNTHASWMSGAQSNTWRSAKSTRAEREHAKEAAATSNSGLFKTVPTIGITLLFLVLAHGWGADA</sequence>